<evidence type="ECO:0000313" key="3">
    <source>
        <dbReference type="Proteomes" id="UP000248395"/>
    </source>
</evidence>
<accession>A0A318JGM2</accession>
<organism evidence="2 3">
    <name type="scientific">Aquitalea magnusonii</name>
    <dbReference type="NCBI Taxonomy" id="332411"/>
    <lineage>
        <taxon>Bacteria</taxon>
        <taxon>Pseudomonadati</taxon>
        <taxon>Pseudomonadota</taxon>
        <taxon>Betaproteobacteria</taxon>
        <taxon>Neisseriales</taxon>
        <taxon>Chromobacteriaceae</taxon>
        <taxon>Aquitalea</taxon>
    </lineage>
</organism>
<reference evidence="2 3" key="1">
    <citation type="submission" date="2018-05" db="EMBL/GenBank/DDBJ databases">
        <title>Genomic Encyclopedia of Type Strains, Phase IV (KMG-IV): sequencing the most valuable type-strain genomes for metagenomic binning, comparative biology and taxonomic classification.</title>
        <authorList>
            <person name="Goeker M."/>
        </authorList>
    </citation>
    <scope>NUCLEOTIDE SEQUENCE [LARGE SCALE GENOMIC DNA]</scope>
    <source>
        <strain evidence="2 3">DSM 25134</strain>
    </source>
</reference>
<keyword evidence="3" id="KW-1185">Reference proteome</keyword>
<keyword evidence="1" id="KW-0732">Signal</keyword>
<gene>
    <name evidence="2" type="ORF">DFR38_109105</name>
</gene>
<protein>
    <submittedName>
        <fullName evidence="2">Uncharacterized protein</fullName>
    </submittedName>
</protein>
<feature type="chain" id="PRO_5016378342" evidence="1">
    <location>
        <begin position="21"/>
        <end position="208"/>
    </location>
</feature>
<name>A0A318JGM2_9NEIS</name>
<comment type="caution">
    <text evidence="2">The sequence shown here is derived from an EMBL/GenBank/DDBJ whole genome shotgun (WGS) entry which is preliminary data.</text>
</comment>
<evidence type="ECO:0000313" key="2">
    <source>
        <dbReference type="EMBL" id="PXX46263.1"/>
    </source>
</evidence>
<feature type="signal peptide" evidence="1">
    <location>
        <begin position="1"/>
        <end position="20"/>
    </location>
</feature>
<dbReference type="Gene3D" id="2.40.360.20">
    <property type="match status" value="1"/>
</dbReference>
<dbReference type="EMBL" id="QJKC01000009">
    <property type="protein sequence ID" value="PXX46263.1"/>
    <property type="molecule type" value="Genomic_DNA"/>
</dbReference>
<dbReference type="OrthoDB" id="8593755at2"/>
<dbReference type="AlphaFoldDB" id="A0A318JGM2"/>
<dbReference type="Proteomes" id="UP000248395">
    <property type="component" value="Unassembled WGS sequence"/>
</dbReference>
<sequence>MSVARWCMVPVWMMAAVVQAAEPASKPVLHPGSWFELQSVDAYSGKEISHQREVFSGYRGLDYRFQVEDSTGRRYDMLRDGDYNLRLLDKKTGTVFSLDIFHWPLSSGQSHHLSYQLAGIPYEQDVTVGESETVTVPAGSFVAYPIRITGRWHHDGYSGPLAETDWYAPAIGHVVKQEYTDFSNKKNYRGNWVITQLQAYRLAGSAAP</sequence>
<proteinExistence type="predicted"/>
<dbReference type="RefSeq" id="WP_146215965.1">
    <property type="nucleotide sequence ID" value="NZ_LNQU01000067.1"/>
</dbReference>
<evidence type="ECO:0000256" key="1">
    <source>
        <dbReference type="SAM" id="SignalP"/>
    </source>
</evidence>